<dbReference type="EMBL" id="GBRH01175806">
    <property type="protein sequence ID" value="JAE22090.1"/>
    <property type="molecule type" value="Transcribed_RNA"/>
</dbReference>
<organism evidence="1">
    <name type="scientific">Arundo donax</name>
    <name type="common">Giant reed</name>
    <name type="synonym">Donax arundinaceus</name>
    <dbReference type="NCBI Taxonomy" id="35708"/>
    <lineage>
        <taxon>Eukaryota</taxon>
        <taxon>Viridiplantae</taxon>
        <taxon>Streptophyta</taxon>
        <taxon>Embryophyta</taxon>
        <taxon>Tracheophyta</taxon>
        <taxon>Spermatophyta</taxon>
        <taxon>Magnoliopsida</taxon>
        <taxon>Liliopsida</taxon>
        <taxon>Poales</taxon>
        <taxon>Poaceae</taxon>
        <taxon>PACMAD clade</taxon>
        <taxon>Arundinoideae</taxon>
        <taxon>Arundineae</taxon>
        <taxon>Arundo</taxon>
    </lineage>
</organism>
<sequence>MIHDVSFEVFCHLFLVKLPKHGKYWFQWFTVSRFITLEGKNFYPYQFEGFFFRGS</sequence>
<reference evidence="1" key="2">
    <citation type="journal article" date="2015" name="Data Brief">
        <title>Shoot transcriptome of the giant reed, Arundo donax.</title>
        <authorList>
            <person name="Barrero R.A."/>
            <person name="Guerrero F.D."/>
            <person name="Moolhuijzen P."/>
            <person name="Goolsby J.A."/>
            <person name="Tidwell J."/>
            <person name="Bellgard S.E."/>
            <person name="Bellgard M.I."/>
        </authorList>
    </citation>
    <scope>NUCLEOTIDE SEQUENCE</scope>
    <source>
        <tissue evidence="1">Shoot tissue taken approximately 20 cm above the soil surface</tissue>
    </source>
</reference>
<protein>
    <submittedName>
        <fullName evidence="1">Uncharacterized protein</fullName>
    </submittedName>
</protein>
<proteinExistence type="predicted"/>
<dbReference type="AlphaFoldDB" id="A0A0A9GAL3"/>
<accession>A0A0A9GAL3</accession>
<evidence type="ECO:0000313" key="1">
    <source>
        <dbReference type="EMBL" id="JAE22090.1"/>
    </source>
</evidence>
<reference evidence="1" key="1">
    <citation type="submission" date="2014-09" db="EMBL/GenBank/DDBJ databases">
        <authorList>
            <person name="Magalhaes I.L.F."/>
            <person name="Oliveira U."/>
            <person name="Santos F.R."/>
            <person name="Vidigal T.H.D.A."/>
            <person name="Brescovit A.D."/>
            <person name="Santos A.J."/>
        </authorList>
    </citation>
    <scope>NUCLEOTIDE SEQUENCE</scope>
    <source>
        <tissue evidence="1">Shoot tissue taken approximately 20 cm above the soil surface</tissue>
    </source>
</reference>
<name>A0A0A9GAL3_ARUDO</name>